<sequence>MRRGLQCSAVAAVGLLLASCAGGGEAEGGADDVVITSYGTSTSSYAEVAAVAEAVMQEDGTRFRILPSDTGVGRLQPLVEETADFARTGDEYWFAFEGMYEYAVPEWGPQRLRVVWTPVSRVGFLARADAGIGSAEDLAGKQVPRVTANPSADTKVQALLQAAGLTREDTNAVDVAYGDQPDALKNGQIDVMIMSTDASNVAELRSSGEYAWVEMDPADPELQEAFAEWAPAVEIDEFSGAPGQAEGESDWAMHYPLPIVTRADAPEEEAYEMTRRIVETYPEYESSTAMGQMWAPDRVPLVPTVVPFHAGAIAYLEEEGLWSDEAQERQEELLEKEEAMLAGWEGVVSDASGDELAEAWAAWREDNL</sequence>
<dbReference type="SUPFAM" id="SSF53850">
    <property type="entry name" value="Periplasmic binding protein-like II"/>
    <property type="match status" value="1"/>
</dbReference>
<protein>
    <submittedName>
        <fullName evidence="2">TAXI family TRAP transporter solute-binding subunit</fullName>
    </submittedName>
</protein>
<dbReference type="Gene3D" id="3.40.190.10">
    <property type="entry name" value="Periplasmic binding protein-like II"/>
    <property type="match status" value="2"/>
</dbReference>
<name>A0ABP5I9Y6_9MICO</name>
<keyword evidence="1" id="KW-0732">Signal</keyword>
<dbReference type="Proteomes" id="UP001500984">
    <property type="component" value="Unassembled WGS sequence"/>
</dbReference>
<reference evidence="3" key="1">
    <citation type="journal article" date="2019" name="Int. J. Syst. Evol. Microbiol.">
        <title>The Global Catalogue of Microorganisms (GCM) 10K type strain sequencing project: providing services to taxonomists for standard genome sequencing and annotation.</title>
        <authorList>
            <consortium name="The Broad Institute Genomics Platform"/>
            <consortium name="The Broad Institute Genome Sequencing Center for Infectious Disease"/>
            <person name="Wu L."/>
            <person name="Ma J."/>
        </authorList>
    </citation>
    <scope>NUCLEOTIDE SEQUENCE [LARGE SCALE GENOMIC DNA]</scope>
    <source>
        <strain evidence="3">JCM 15900</strain>
    </source>
</reference>
<dbReference type="Pfam" id="PF16868">
    <property type="entry name" value="NMT1_3"/>
    <property type="match status" value="1"/>
</dbReference>
<gene>
    <name evidence="2" type="ORF">GCM10009823_16450</name>
</gene>
<proteinExistence type="predicted"/>
<organism evidence="2 3">
    <name type="scientific">Brevibacterium salitolerans</name>
    <dbReference type="NCBI Taxonomy" id="1403566"/>
    <lineage>
        <taxon>Bacteria</taxon>
        <taxon>Bacillati</taxon>
        <taxon>Actinomycetota</taxon>
        <taxon>Actinomycetes</taxon>
        <taxon>Micrococcales</taxon>
        <taxon>Brevibacteriaceae</taxon>
        <taxon>Brevibacterium</taxon>
    </lineage>
</organism>
<dbReference type="EMBL" id="BAAAPZ010000006">
    <property type="protein sequence ID" value="GAA2096378.1"/>
    <property type="molecule type" value="Genomic_DNA"/>
</dbReference>
<dbReference type="RefSeq" id="WP_344336853.1">
    <property type="nucleotide sequence ID" value="NZ_BAAAPZ010000006.1"/>
</dbReference>
<feature type="chain" id="PRO_5046339599" evidence="1">
    <location>
        <begin position="27"/>
        <end position="368"/>
    </location>
</feature>
<feature type="signal peptide" evidence="1">
    <location>
        <begin position="1"/>
        <end position="26"/>
    </location>
</feature>
<evidence type="ECO:0000313" key="2">
    <source>
        <dbReference type="EMBL" id="GAA2096378.1"/>
    </source>
</evidence>
<dbReference type="NCBIfam" id="TIGR02122">
    <property type="entry name" value="TRAP_TAXI"/>
    <property type="match status" value="1"/>
</dbReference>
<dbReference type="PROSITE" id="PS51257">
    <property type="entry name" value="PROKAR_LIPOPROTEIN"/>
    <property type="match status" value="1"/>
</dbReference>
<comment type="caution">
    <text evidence="2">The sequence shown here is derived from an EMBL/GenBank/DDBJ whole genome shotgun (WGS) entry which is preliminary data.</text>
</comment>
<evidence type="ECO:0000313" key="3">
    <source>
        <dbReference type="Proteomes" id="UP001500984"/>
    </source>
</evidence>
<evidence type="ECO:0000256" key="1">
    <source>
        <dbReference type="SAM" id="SignalP"/>
    </source>
</evidence>
<keyword evidence="3" id="KW-1185">Reference proteome</keyword>
<dbReference type="InterPro" id="IPR011852">
    <property type="entry name" value="TRAP_TAXI"/>
</dbReference>
<accession>A0ABP5I9Y6</accession>
<dbReference type="PANTHER" id="PTHR42941:SF1">
    <property type="entry name" value="SLL1037 PROTEIN"/>
    <property type="match status" value="1"/>
</dbReference>
<dbReference type="PANTHER" id="PTHR42941">
    <property type="entry name" value="SLL1037 PROTEIN"/>
    <property type="match status" value="1"/>
</dbReference>